<protein>
    <recommendedName>
        <fullName evidence="6 7">Small ribosomal subunit protein uS4</fullName>
    </recommendedName>
</protein>
<dbReference type="SMART" id="SM01390">
    <property type="entry name" value="Ribosomal_S4"/>
    <property type="match status" value="1"/>
</dbReference>
<feature type="domain" description="RNA-binding S4" evidence="8">
    <location>
        <begin position="99"/>
        <end position="162"/>
    </location>
</feature>
<comment type="similarity">
    <text evidence="1 7">Belongs to the universal ribosomal protein uS4 family.</text>
</comment>
<dbReference type="SUPFAM" id="SSF55174">
    <property type="entry name" value="Alpha-L RNA-binding motif"/>
    <property type="match status" value="1"/>
</dbReference>
<dbReference type="NCBIfam" id="TIGR01017">
    <property type="entry name" value="rpsD_bact"/>
    <property type="match status" value="1"/>
</dbReference>
<proteinExistence type="inferred from homology"/>
<evidence type="ECO:0000313" key="11">
    <source>
        <dbReference type="Proteomes" id="UP000176700"/>
    </source>
</evidence>
<keyword evidence="3 7" id="KW-0694">RNA-binding</keyword>
<dbReference type="EMBL" id="MHNI01000012">
    <property type="protein sequence ID" value="OGZ42927.1"/>
    <property type="molecule type" value="Genomic_DNA"/>
</dbReference>
<dbReference type="GO" id="GO:0006412">
    <property type="term" value="P:translation"/>
    <property type="evidence" value="ECO:0007669"/>
    <property type="project" value="UniProtKB-UniRule"/>
</dbReference>
<dbReference type="GO" id="GO:0042274">
    <property type="term" value="P:ribosomal small subunit biogenesis"/>
    <property type="evidence" value="ECO:0007669"/>
    <property type="project" value="TreeGrafter"/>
</dbReference>
<dbReference type="Gene3D" id="1.10.1050.10">
    <property type="entry name" value="Ribosomal Protein S4 Delta 41, Chain A, domain 1"/>
    <property type="match status" value="1"/>
</dbReference>
<name>A0A1G2FYK3_9BACT</name>
<keyword evidence="5 7" id="KW-0687">Ribonucleoprotein</keyword>
<keyword evidence="2 7" id="KW-0699">rRNA-binding</keyword>
<accession>A0A1G2FYK3</accession>
<evidence type="ECO:0000259" key="9">
    <source>
        <dbReference type="SMART" id="SM01390"/>
    </source>
</evidence>
<evidence type="ECO:0000256" key="2">
    <source>
        <dbReference type="ARBA" id="ARBA00022730"/>
    </source>
</evidence>
<evidence type="ECO:0000256" key="3">
    <source>
        <dbReference type="ARBA" id="ARBA00022884"/>
    </source>
</evidence>
<dbReference type="InterPro" id="IPR002942">
    <property type="entry name" value="S4_RNA-bd"/>
</dbReference>
<reference evidence="10 11" key="1">
    <citation type="journal article" date="2016" name="Nat. Commun.">
        <title>Thousands of microbial genomes shed light on interconnected biogeochemical processes in an aquifer system.</title>
        <authorList>
            <person name="Anantharaman K."/>
            <person name="Brown C.T."/>
            <person name="Hug L.A."/>
            <person name="Sharon I."/>
            <person name="Castelle C.J."/>
            <person name="Probst A.J."/>
            <person name="Thomas B.C."/>
            <person name="Singh A."/>
            <person name="Wilkins M.J."/>
            <person name="Karaoz U."/>
            <person name="Brodie E.L."/>
            <person name="Williams K.H."/>
            <person name="Hubbard S.S."/>
            <person name="Banfield J.F."/>
        </authorList>
    </citation>
    <scope>NUCLEOTIDE SEQUENCE [LARGE SCALE GENOMIC DNA]</scope>
</reference>
<dbReference type="InterPro" id="IPR022801">
    <property type="entry name" value="Ribosomal_uS4"/>
</dbReference>
<evidence type="ECO:0000256" key="4">
    <source>
        <dbReference type="ARBA" id="ARBA00022980"/>
    </source>
</evidence>
<gene>
    <name evidence="7" type="primary">rpsD</name>
    <name evidence="10" type="ORF">A2W41_02320</name>
</gene>
<dbReference type="PANTHER" id="PTHR11831:SF4">
    <property type="entry name" value="SMALL RIBOSOMAL SUBUNIT PROTEIN US4M"/>
    <property type="match status" value="1"/>
</dbReference>
<dbReference type="HAMAP" id="MF_01306_B">
    <property type="entry name" value="Ribosomal_uS4_B"/>
    <property type="match status" value="1"/>
</dbReference>
<dbReference type="Pfam" id="PF00163">
    <property type="entry name" value="Ribosomal_S4"/>
    <property type="match status" value="1"/>
</dbReference>
<dbReference type="InterPro" id="IPR036986">
    <property type="entry name" value="S4_RNA-bd_sf"/>
</dbReference>
<comment type="subunit">
    <text evidence="7">Part of the 30S ribosomal subunit. Contacts protein S5. The interaction surface between S4 and S5 is involved in control of translational fidelity.</text>
</comment>
<evidence type="ECO:0000256" key="1">
    <source>
        <dbReference type="ARBA" id="ARBA00007465"/>
    </source>
</evidence>
<dbReference type="GO" id="GO:0003735">
    <property type="term" value="F:structural constituent of ribosome"/>
    <property type="evidence" value="ECO:0007669"/>
    <property type="project" value="InterPro"/>
</dbReference>
<dbReference type="GO" id="GO:0019843">
    <property type="term" value="F:rRNA binding"/>
    <property type="evidence" value="ECO:0007669"/>
    <property type="project" value="UniProtKB-UniRule"/>
</dbReference>
<comment type="caution">
    <text evidence="10">The sequence shown here is derived from an EMBL/GenBank/DDBJ whole genome shotgun (WGS) entry which is preliminary data.</text>
</comment>
<feature type="domain" description="Small ribosomal subunit protein uS4 N-terminal" evidence="9">
    <location>
        <begin position="1"/>
        <end position="98"/>
    </location>
</feature>
<dbReference type="AlphaFoldDB" id="A0A1G2FYK3"/>
<organism evidence="10 11">
    <name type="scientific">Candidatus Ryanbacteria bacterium RIFCSPHIGHO2_01_45_13</name>
    <dbReference type="NCBI Taxonomy" id="1802112"/>
    <lineage>
        <taxon>Bacteria</taxon>
        <taxon>Candidatus Ryaniibacteriota</taxon>
    </lineage>
</organism>
<evidence type="ECO:0000256" key="5">
    <source>
        <dbReference type="ARBA" id="ARBA00023274"/>
    </source>
</evidence>
<keyword evidence="4 7" id="KW-0689">Ribosomal protein</keyword>
<dbReference type="InterPro" id="IPR001912">
    <property type="entry name" value="Ribosomal_uS4_N"/>
</dbReference>
<dbReference type="FunFam" id="3.10.290.10:FF:000001">
    <property type="entry name" value="30S ribosomal protein S4"/>
    <property type="match status" value="1"/>
</dbReference>
<dbReference type="PANTHER" id="PTHR11831">
    <property type="entry name" value="30S 40S RIBOSOMAL PROTEIN"/>
    <property type="match status" value="1"/>
</dbReference>
<dbReference type="Pfam" id="PF01479">
    <property type="entry name" value="S4"/>
    <property type="match status" value="1"/>
</dbReference>
<sequence length="209" mass="23991">MSDAKCRICRRVGEKLFLKGERCYTPKCAIIRKPYPPGVHGPKRKERFRKSEYGTQLKEKQKVRYLYGISERQFENYVYKSLKNPSKDVAATLAALLESRLDNVVFRLGFALSRSVAHQMISHGHIVVNGGVVTIPSYKVHIGDLITLNKKLSDSGTVKHLDITLKKHEVPPWLDLDREKKIGKVISTPLLDEFITLYNMKSIIEFYSR</sequence>
<evidence type="ECO:0000259" key="8">
    <source>
        <dbReference type="SMART" id="SM00363"/>
    </source>
</evidence>
<dbReference type="InterPro" id="IPR005709">
    <property type="entry name" value="Ribosomal_uS4_bac-type"/>
</dbReference>
<comment type="function">
    <text evidence="7">One of the primary rRNA binding proteins, it binds directly to 16S rRNA where it nucleates assembly of the body of the 30S subunit.</text>
</comment>
<dbReference type="SMART" id="SM00363">
    <property type="entry name" value="S4"/>
    <property type="match status" value="1"/>
</dbReference>
<dbReference type="CDD" id="cd00165">
    <property type="entry name" value="S4"/>
    <property type="match status" value="1"/>
</dbReference>
<evidence type="ECO:0000256" key="6">
    <source>
        <dbReference type="ARBA" id="ARBA00035254"/>
    </source>
</evidence>
<evidence type="ECO:0000256" key="7">
    <source>
        <dbReference type="HAMAP-Rule" id="MF_01306"/>
    </source>
</evidence>
<dbReference type="NCBIfam" id="NF003717">
    <property type="entry name" value="PRK05327.1"/>
    <property type="match status" value="1"/>
</dbReference>
<dbReference type="Gene3D" id="3.10.290.10">
    <property type="entry name" value="RNA-binding S4 domain"/>
    <property type="match status" value="1"/>
</dbReference>
<comment type="function">
    <text evidence="7">With S5 and S12 plays an important role in translational accuracy.</text>
</comment>
<evidence type="ECO:0000313" key="10">
    <source>
        <dbReference type="EMBL" id="OGZ42927.1"/>
    </source>
</evidence>
<dbReference type="GO" id="GO:0015935">
    <property type="term" value="C:small ribosomal subunit"/>
    <property type="evidence" value="ECO:0007669"/>
    <property type="project" value="InterPro"/>
</dbReference>
<dbReference type="PROSITE" id="PS50889">
    <property type="entry name" value="S4"/>
    <property type="match status" value="1"/>
</dbReference>
<dbReference type="Proteomes" id="UP000176700">
    <property type="component" value="Unassembled WGS sequence"/>
</dbReference>